<keyword evidence="4" id="KW-1185">Reference proteome</keyword>
<evidence type="ECO:0000313" key="4">
    <source>
        <dbReference type="Proteomes" id="UP000722989"/>
    </source>
</evidence>
<dbReference type="NCBIfam" id="TIGR00254">
    <property type="entry name" value="GGDEF"/>
    <property type="match status" value="1"/>
</dbReference>
<dbReference type="CDD" id="cd01949">
    <property type="entry name" value="GGDEF"/>
    <property type="match status" value="1"/>
</dbReference>
<dbReference type="InterPro" id="IPR000160">
    <property type="entry name" value="GGDEF_dom"/>
</dbReference>
<dbReference type="InterPro" id="IPR029016">
    <property type="entry name" value="GAF-like_dom_sf"/>
</dbReference>
<dbReference type="NCBIfam" id="TIGR00229">
    <property type="entry name" value="sensory_box"/>
    <property type="match status" value="1"/>
</dbReference>
<dbReference type="Gene3D" id="3.30.450.20">
    <property type="entry name" value="PAS domain"/>
    <property type="match status" value="1"/>
</dbReference>
<evidence type="ECO:0000259" key="1">
    <source>
        <dbReference type="PROSITE" id="PS50112"/>
    </source>
</evidence>
<dbReference type="PANTHER" id="PTHR44757:SF2">
    <property type="entry name" value="BIOFILM ARCHITECTURE MAINTENANCE PROTEIN MBAA"/>
    <property type="match status" value="1"/>
</dbReference>
<dbReference type="SUPFAM" id="SSF55785">
    <property type="entry name" value="PYP-like sensor domain (PAS domain)"/>
    <property type="match status" value="1"/>
</dbReference>
<dbReference type="Proteomes" id="UP000722989">
    <property type="component" value="Unassembled WGS sequence"/>
</dbReference>
<protein>
    <submittedName>
        <fullName evidence="3">Diguanylate cyclase</fullName>
    </submittedName>
</protein>
<dbReference type="PROSITE" id="PS50887">
    <property type="entry name" value="GGDEF"/>
    <property type="match status" value="1"/>
</dbReference>
<comment type="caution">
    <text evidence="3">The sequence shown here is derived from an EMBL/GenBank/DDBJ whole genome shotgun (WGS) entry which is preliminary data.</text>
</comment>
<dbReference type="Gene3D" id="3.30.450.40">
    <property type="match status" value="1"/>
</dbReference>
<dbReference type="SUPFAM" id="SSF55073">
    <property type="entry name" value="Nucleotide cyclase"/>
    <property type="match status" value="1"/>
</dbReference>
<dbReference type="InterPro" id="IPR035965">
    <property type="entry name" value="PAS-like_dom_sf"/>
</dbReference>
<feature type="domain" description="GGDEF" evidence="2">
    <location>
        <begin position="315"/>
        <end position="453"/>
    </location>
</feature>
<dbReference type="SUPFAM" id="SSF55781">
    <property type="entry name" value="GAF domain-like"/>
    <property type="match status" value="1"/>
</dbReference>
<dbReference type="InterPro" id="IPR052155">
    <property type="entry name" value="Biofilm_reg_signaling"/>
</dbReference>
<dbReference type="CDD" id="cd00130">
    <property type="entry name" value="PAS"/>
    <property type="match status" value="1"/>
</dbReference>
<dbReference type="SMART" id="SM00267">
    <property type="entry name" value="GGDEF"/>
    <property type="match status" value="1"/>
</dbReference>
<dbReference type="InterPro" id="IPR003018">
    <property type="entry name" value="GAF"/>
</dbReference>
<dbReference type="RefSeq" id="WP_167925779.1">
    <property type="nucleotide sequence ID" value="NZ_JAATVY010000008.1"/>
</dbReference>
<feature type="domain" description="PAS" evidence="1">
    <location>
        <begin position="164"/>
        <end position="202"/>
    </location>
</feature>
<dbReference type="Pfam" id="PF01590">
    <property type="entry name" value="GAF"/>
    <property type="match status" value="1"/>
</dbReference>
<dbReference type="Gene3D" id="3.30.70.270">
    <property type="match status" value="1"/>
</dbReference>
<proteinExistence type="predicted"/>
<sequence>MTPSTRQPTDRNERLHALVAVATATLDTVADEPRLAALVVDALGRALDAHTTVWTFSGGGAMDLLASSHPEALRVRLEAGLGDRITRPGDLTSARFDGAALVPVRARGRVSGAVAVSRPGGEPFTDDELEFVHALADVAGATAQYARSLADSAEVVEDLRQQCELMERISDALIGCDAEGRIVSWNAGAERVYGYPRGEVLGCDVFTLLATRFFDMNGSAVPMEEVLDTVAATGQWHGELHERRSDGAPLTVLCALTARGGPAGADTGTVLVNRDITGLRDEQRTMHDPLTGLPTRRLLTKRLFHALARRHRTGSALAVLFVDLDMFRPLNETYGREAGDTVLVETSRRLADAVRQSDTVWRLGGDQFVVVLEEAGTLDNIRRVTERVMETLSRPVTAGRHSIEVLVSIGGAVVDAAEPGGEIAPETLIDVADEAMRTAKHSRSGMRFTYCAGLPERDETTRNGKCN</sequence>
<gene>
    <name evidence="3" type="ORF">HC031_14330</name>
</gene>
<dbReference type="PROSITE" id="PS50112">
    <property type="entry name" value="PAS"/>
    <property type="match status" value="1"/>
</dbReference>
<name>A0ABX0Y0D0_9ACTN</name>
<dbReference type="Pfam" id="PF13426">
    <property type="entry name" value="PAS_9"/>
    <property type="match status" value="1"/>
</dbReference>
<organism evidence="3 4">
    <name type="scientific">Planosporangium thailandense</name>
    <dbReference type="NCBI Taxonomy" id="765197"/>
    <lineage>
        <taxon>Bacteria</taxon>
        <taxon>Bacillati</taxon>
        <taxon>Actinomycetota</taxon>
        <taxon>Actinomycetes</taxon>
        <taxon>Micromonosporales</taxon>
        <taxon>Micromonosporaceae</taxon>
        <taxon>Planosporangium</taxon>
    </lineage>
</organism>
<evidence type="ECO:0000259" key="2">
    <source>
        <dbReference type="PROSITE" id="PS50887"/>
    </source>
</evidence>
<dbReference type="InterPro" id="IPR000014">
    <property type="entry name" value="PAS"/>
</dbReference>
<dbReference type="EMBL" id="JAATVY010000008">
    <property type="protein sequence ID" value="NJC70883.1"/>
    <property type="molecule type" value="Genomic_DNA"/>
</dbReference>
<dbReference type="SMART" id="SM00091">
    <property type="entry name" value="PAS"/>
    <property type="match status" value="1"/>
</dbReference>
<dbReference type="InterPro" id="IPR029787">
    <property type="entry name" value="Nucleotide_cyclase"/>
</dbReference>
<reference evidence="3 4" key="1">
    <citation type="submission" date="2020-03" db="EMBL/GenBank/DDBJ databases">
        <title>WGS of the type strain of Planosporangium spp.</title>
        <authorList>
            <person name="Thawai C."/>
        </authorList>
    </citation>
    <scope>NUCLEOTIDE SEQUENCE [LARGE SCALE GENOMIC DNA]</scope>
    <source>
        <strain evidence="3 4">TBRC 5610</strain>
    </source>
</reference>
<dbReference type="InterPro" id="IPR043128">
    <property type="entry name" value="Rev_trsase/Diguanyl_cyclase"/>
</dbReference>
<accession>A0ABX0Y0D0</accession>
<dbReference type="PANTHER" id="PTHR44757">
    <property type="entry name" value="DIGUANYLATE CYCLASE DGCP"/>
    <property type="match status" value="1"/>
</dbReference>
<dbReference type="Pfam" id="PF00990">
    <property type="entry name" value="GGDEF"/>
    <property type="match status" value="1"/>
</dbReference>
<evidence type="ECO:0000313" key="3">
    <source>
        <dbReference type="EMBL" id="NJC70883.1"/>
    </source>
</evidence>